<dbReference type="InterPro" id="IPR004090">
    <property type="entry name" value="Chemotax_Me-accpt_rcpt"/>
</dbReference>
<evidence type="ECO:0000256" key="12">
    <source>
        <dbReference type="SAM" id="Phobius"/>
    </source>
</evidence>
<dbReference type="SUPFAM" id="SSF58104">
    <property type="entry name" value="Methyl-accepting chemotaxis protein (MCP) signaling domain"/>
    <property type="match status" value="1"/>
</dbReference>
<comment type="caution">
    <text evidence="16">The sequence shown here is derived from an EMBL/GenBank/DDBJ whole genome shotgun (WGS) entry which is preliminary data.</text>
</comment>
<evidence type="ECO:0000256" key="1">
    <source>
        <dbReference type="ARBA" id="ARBA00004651"/>
    </source>
</evidence>
<feature type="domain" description="HBM" evidence="15">
    <location>
        <begin position="45"/>
        <end position="284"/>
    </location>
</feature>
<keyword evidence="7 12" id="KW-0472">Membrane</keyword>
<evidence type="ECO:0000256" key="6">
    <source>
        <dbReference type="ARBA" id="ARBA00022989"/>
    </source>
</evidence>
<dbReference type="SMART" id="SM00304">
    <property type="entry name" value="HAMP"/>
    <property type="match status" value="2"/>
</dbReference>
<evidence type="ECO:0000256" key="4">
    <source>
        <dbReference type="ARBA" id="ARBA00022500"/>
    </source>
</evidence>
<keyword evidence="8 10" id="KW-0807">Transducer</keyword>
<feature type="domain" description="HAMP" evidence="14">
    <location>
        <begin position="311"/>
        <end position="363"/>
    </location>
</feature>
<sequence>MSNVFFRVIGNMSVNLKLGLGFGLVLLLTAGITAVGWLSMGSLIDRGEKLKAISSVGDSLRELRINRQNFETSKGSGGAESVTSTLSGLGQKLGNARAMLSAPADIQLVASQVEVLDEYKREFERSVNALQARNDAFMQLRTAANVAVQMGAEVERSVLASGEISRYRDIVEQNKLIQNARFQVRGYIYNSVPDAAAAQAATEAIDQSLSSLLDLYAKLPKEYGAHLQKAAESLKTYRSALIKFKDSHEASKKSLYRMEVQGTRLLELSDQLAASQSSKRDADTREAKLTISIAAVLAIFFGVVAAWVITRQIVVPLRETLQAANRVASGDLSHNLEIGRHDEIGQLQQSMQHMTVSLRELIGGISDGVIQIASAAEELSAVTEQTSAGVNSQKIETDQVATAMQEMTATVQEVARNAEDASASAHVADSQAQEGDAVVKEVISQIEHLAAEMLNSNDAMAHLKQESDKIGGVLDVIKSVAQQTNLLALNAAIEAARAGEAGRGFAVVADEVRSLAQRTQKSTEEIELLIAGLQSGTSQVATIMGNSLNLTDSSVALTRKAGDSLSAITKTVSAIQAMNLQIAAAAEQQSAVAEEINRSVLNVRDVSEQTSAASEETARSSIELARLGTHLQSMVGRFRL</sequence>
<evidence type="ECO:0000256" key="3">
    <source>
        <dbReference type="ARBA" id="ARBA00022481"/>
    </source>
</evidence>
<organism evidence="16 17">
    <name type="scientific">Pseudomonas gingeri</name>
    <dbReference type="NCBI Taxonomy" id="117681"/>
    <lineage>
        <taxon>Bacteria</taxon>
        <taxon>Pseudomonadati</taxon>
        <taxon>Pseudomonadota</taxon>
        <taxon>Gammaproteobacteria</taxon>
        <taxon>Pseudomonadales</taxon>
        <taxon>Pseudomonadaceae</taxon>
        <taxon>Pseudomonas</taxon>
    </lineage>
</organism>
<keyword evidence="6 12" id="KW-1133">Transmembrane helix</keyword>
<evidence type="ECO:0000256" key="5">
    <source>
        <dbReference type="ARBA" id="ARBA00022692"/>
    </source>
</evidence>
<dbReference type="InterPro" id="IPR032255">
    <property type="entry name" value="HBM"/>
</dbReference>
<comment type="similarity">
    <text evidence="9">Belongs to the methyl-accepting chemotaxis (MCP) protein family.</text>
</comment>
<feature type="coiled-coil region" evidence="11">
    <location>
        <begin position="404"/>
        <end position="466"/>
    </location>
</feature>
<evidence type="ECO:0000256" key="9">
    <source>
        <dbReference type="ARBA" id="ARBA00029447"/>
    </source>
</evidence>
<dbReference type="SMART" id="SM01358">
    <property type="entry name" value="HBM"/>
    <property type="match status" value="1"/>
</dbReference>
<evidence type="ECO:0000313" key="16">
    <source>
        <dbReference type="EMBL" id="NWB99771.1"/>
    </source>
</evidence>
<dbReference type="GO" id="GO:0007165">
    <property type="term" value="P:signal transduction"/>
    <property type="evidence" value="ECO:0007669"/>
    <property type="project" value="UniProtKB-KW"/>
</dbReference>
<feature type="transmembrane region" description="Helical" evidence="12">
    <location>
        <begin position="20"/>
        <end position="44"/>
    </location>
</feature>
<dbReference type="GO" id="GO:0005886">
    <property type="term" value="C:plasma membrane"/>
    <property type="evidence" value="ECO:0007669"/>
    <property type="project" value="UniProtKB-SubCell"/>
</dbReference>
<dbReference type="Pfam" id="PF16591">
    <property type="entry name" value="HBM"/>
    <property type="match status" value="1"/>
</dbReference>
<proteinExistence type="inferred from homology"/>
<dbReference type="FunFam" id="1.10.287.950:FF:000001">
    <property type="entry name" value="Methyl-accepting chemotaxis sensory transducer"/>
    <property type="match status" value="1"/>
</dbReference>
<evidence type="ECO:0000256" key="11">
    <source>
        <dbReference type="SAM" id="Coils"/>
    </source>
</evidence>
<dbReference type="InterPro" id="IPR004089">
    <property type="entry name" value="MCPsignal_dom"/>
</dbReference>
<evidence type="ECO:0000313" key="17">
    <source>
        <dbReference type="Proteomes" id="UP000539985"/>
    </source>
</evidence>
<dbReference type="GO" id="GO:0004888">
    <property type="term" value="F:transmembrane signaling receptor activity"/>
    <property type="evidence" value="ECO:0007669"/>
    <property type="project" value="InterPro"/>
</dbReference>
<dbReference type="Pfam" id="PF00015">
    <property type="entry name" value="MCPsignal"/>
    <property type="match status" value="1"/>
</dbReference>
<gene>
    <name evidence="16" type="ORF">HX882_28275</name>
</gene>
<dbReference type="SMART" id="SM00283">
    <property type="entry name" value="MA"/>
    <property type="match status" value="1"/>
</dbReference>
<dbReference type="PROSITE" id="PS50885">
    <property type="entry name" value="HAMP"/>
    <property type="match status" value="1"/>
</dbReference>
<keyword evidence="3" id="KW-0488">Methylation</keyword>
<dbReference type="PRINTS" id="PR00260">
    <property type="entry name" value="CHEMTRNSDUCR"/>
</dbReference>
<feature type="transmembrane region" description="Helical" evidence="12">
    <location>
        <begin position="289"/>
        <end position="309"/>
    </location>
</feature>
<evidence type="ECO:0000259" key="13">
    <source>
        <dbReference type="PROSITE" id="PS50111"/>
    </source>
</evidence>
<accession>A0A7Y7XHP2</accession>
<dbReference type="Gene3D" id="1.10.287.950">
    <property type="entry name" value="Methyl-accepting chemotaxis protein"/>
    <property type="match status" value="1"/>
</dbReference>
<keyword evidence="11" id="KW-0175">Coiled coil</keyword>
<dbReference type="GO" id="GO:0006935">
    <property type="term" value="P:chemotaxis"/>
    <property type="evidence" value="ECO:0007669"/>
    <property type="project" value="UniProtKB-KW"/>
</dbReference>
<evidence type="ECO:0000256" key="10">
    <source>
        <dbReference type="PROSITE-ProRule" id="PRU00284"/>
    </source>
</evidence>
<dbReference type="InterPro" id="IPR003660">
    <property type="entry name" value="HAMP_dom"/>
</dbReference>
<protein>
    <submittedName>
        <fullName evidence="16">Methyl-accepting chemotaxis protein</fullName>
    </submittedName>
</protein>
<dbReference type="Gene3D" id="1.20.1440.210">
    <property type="match status" value="2"/>
</dbReference>
<dbReference type="PANTHER" id="PTHR32089">
    <property type="entry name" value="METHYL-ACCEPTING CHEMOTAXIS PROTEIN MCPB"/>
    <property type="match status" value="1"/>
</dbReference>
<evidence type="ECO:0000259" key="14">
    <source>
        <dbReference type="PROSITE" id="PS50885"/>
    </source>
</evidence>
<evidence type="ECO:0000256" key="7">
    <source>
        <dbReference type="ARBA" id="ARBA00023136"/>
    </source>
</evidence>
<keyword evidence="2" id="KW-1003">Cell membrane</keyword>
<dbReference type="AlphaFoldDB" id="A0A7Y7XHP2"/>
<evidence type="ECO:0000256" key="2">
    <source>
        <dbReference type="ARBA" id="ARBA00022475"/>
    </source>
</evidence>
<dbReference type="PANTHER" id="PTHR32089:SF120">
    <property type="entry name" value="METHYL-ACCEPTING CHEMOTAXIS PROTEIN TLPQ"/>
    <property type="match status" value="1"/>
</dbReference>
<feature type="domain" description="Methyl-accepting transducer" evidence="13">
    <location>
        <begin position="368"/>
        <end position="604"/>
    </location>
</feature>
<comment type="subcellular location">
    <subcellularLocation>
        <location evidence="1">Cell membrane</location>
        <topology evidence="1">Multi-pass membrane protein</topology>
    </subcellularLocation>
</comment>
<dbReference type="CDD" id="cd06225">
    <property type="entry name" value="HAMP"/>
    <property type="match status" value="1"/>
</dbReference>
<name>A0A7Y7XHP2_9PSED</name>
<reference evidence="16 17" key="1">
    <citation type="submission" date="2020-04" db="EMBL/GenBank/DDBJ databases">
        <title>Molecular characterization of pseudomonads from Agaricus bisporus reveal novel blotch 2 pathogens in Western Europe.</title>
        <authorList>
            <person name="Taparia T."/>
            <person name="Krijger M."/>
            <person name="Haynes E."/>
            <person name="Elpinstone J.G."/>
            <person name="Noble R."/>
            <person name="Van Der Wolf J."/>
        </authorList>
    </citation>
    <scope>NUCLEOTIDE SEQUENCE [LARGE SCALE GENOMIC DNA]</scope>
    <source>
        <strain evidence="16 17">H7001</strain>
    </source>
</reference>
<dbReference type="Proteomes" id="UP000539985">
    <property type="component" value="Unassembled WGS sequence"/>
</dbReference>
<evidence type="ECO:0000259" key="15">
    <source>
        <dbReference type="PROSITE" id="PS51753"/>
    </source>
</evidence>
<keyword evidence="5 12" id="KW-0812">Transmembrane</keyword>
<dbReference type="PROSITE" id="PS50111">
    <property type="entry name" value="CHEMOTAXIS_TRANSDUC_2"/>
    <property type="match status" value="1"/>
</dbReference>
<dbReference type="PROSITE" id="PS51753">
    <property type="entry name" value="HBM"/>
    <property type="match status" value="1"/>
</dbReference>
<dbReference type="Pfam" id="PF00672">
    <property type="entry name" value="HAMP"/>
    <property type="match status" value="1"/>
</dbReference>
<dbReference type="EMBL" id="JACAQB010000026">
    <property type="protein sequence ID" value="NWB99771.1"/>
    <property type="molecule type" value="Genomic_DNA"/>
</dbReference>
<keyword evidence="4" id="KW-0145">Chemotaxis</keyword>
<dbReference type="CDD" id="cd11386">
    <property type="entry name" value="MCP_signal"/>
    <property type="match status" value="1"/>
</dbReference>
<evidence type="ECO:0000256" key="8">
    <source>
        <dbReference type="ARBA" id="ARBA00023224"/>
    </source>
</evidence>